<feature type="region of interest" description="Disordered" evidence="1">
    <location>
        <begin position="299"/>
        <end position="318"/>
    </location>
</feature>
<dbReference type="InterPro" id="IPR001005">
    <property type="entry name" value="SANT/Myb"/>
</dbReference>
<evidence type="ECO:0000256" key="1">
    <source>
        <dbReference type="SAM" id="MobiDB-lite"/>
    </source>
</evidence>
<reference evidence="3 5" key="1">
    <citation type="journal article" date="2020" name="ISME J.">
        <title>Uncovering the hidden diversity of litter-decomposition mechanisms in mushroom-forming fungi.</title>
        <authorList>
            <person name="Floudas D."/>
            <person name="Bentzer J."/>
            <person name="Ahren D."/>
            <person name="Johansson T."/>
            <person name="Persson P."/>
            <person name="Tunlid A."/>
        </authorList>
    </citation>
    <scope>NUCLEOTIDE SEQUENCE [LARGE SCALE GENOMIC DNA]</scope>
    <source>
        <strain evidence="3 5">CBS 101986</strain>
    </source>
</reference>
<feature type="region of interest" description="Disordered" evidence="1">
    <location>
        <begin position="243"/>
        <end position="294"/>
    </location>
</feature>
<evidence type="ECO:0000313" key="5">
    <source>
        <dbReference type="Proteomes" id="UP000567179"/>
    </source>
</evidence>
<feature type="region of interest" description="Disordered" evidence="1">
    <location>
        <begin position="1"/>
        <end position="94"/>
    </location>
</feature>
<protein>
    <recommendedName>
        <fullName evidence="2">Myb-like domain-containing protein</fullName>
    </recommendedName>
</protein>
<dbReference type="Proteomes" id="UP000567179">
    <property type="component" value="Unassembled WGS sequence"/>
</dbReference>
<dbReference type="EMBL" id="JAACJJ010000001">
    <property type="protein sequence ID" value="KAF5330870.1"/>
    <property type="molecule type" value="Genomic_DNA"/>
</dbReference>
<dbReference type="AlphaFoldDB" id="A0A8H5FB10"/>
<dbReference type="PROSITE" id="PS50090">
    <property type="entry name" value="MYB_LIKE"/>
    <property type="match status" value="1"/>
</dbReference>
<name>A0A8H5FB10_9AGAR</name>
<evidence type="ECO:0000313" key="3">
    <source>
        <dbReference type="EMBL" id="KAF5330385.1"/>
    </source>
</evidence>
<proteinExistence type="predicted"/>
<feature type="compositionally biased region" description="Polar residues" evidence="1">
    <location>
        <begin position="43"/>
        <end position="68"/>
    </location>
</feature>
<sequence>MVSTRQQTRKAKTATPPQHSPSPSAGSPEWDCENGSLPEEENQTQNSCSPSYLATPSNHQTPSLQPSVSPEPEGTSEIDEDEHDHTRQTNRRKKNWKPWEDRFLASEVFALRPFEAKRGPASTKAWDDLAARLLKDSTENGSRTPINRTGMACKTRFLKLVAAHQRDQTQALQATGTNEQVDEHVRVMDDLVALTSAHAENVKNLGTKAQQKISLEKQAGEEMRDASMRSMVPRTNLCDLGALDSATIRERQGQRQNKRRRDVDSESLSTADKENDPENPAKRRRPCNTAATAVRSALTSAQSATQKQLEEARTRDQQRHQELLNLHRESIVATQGVGKSLERLADNFEKLAQLLQSQPRSQDNTLNQAIAASLLRNLEK</sequence>
<evidence type="ECO:0000313" key="4">
    <source>
        <dbReference type="EMBL" id="KAF5330870.1"/>
    </source>
</evidence>
<feature type="compositionally biased region" description="Basic and acidic residues" evidence="1">
    <location>
        <begin position="271"/>
        <end position="281"/>
    </location>
</feature>
<comment type="caution">
    <text evidence="3">The sequence shown here is derived from an EMBL/GenBank/DDBJ whole genome shotgun (WGS) entry which is preliminary data.</text>
</comment>
<dbReference type="EMBL" id="JAACJJ010000001">
    <property type="protein sequence ID" value="KAF5330385.1"/>
    <property type="molecule type" value="Genomic_DNA"/>
</dbReference>
<organism evidence="3 5">
    <name type="scientific">Psilocybe cf. subviscida</name>
    <dbReference type="NCBI Taxonomy" id="2480587"/>
    <lineage>
        <taxon>Eukaryota</taxon>
        <taxon>Fungi</taxon>
        <taxon>Dikarya</taxon>
        <taxon>Basidiomycota</taxon>
        <taxon>Agaricomycotina</taxon>
        <taxon>Agaricomycetes</taxon>
        <taxon>Agaricomycetidae</taxon>
        <taxon>Agaricales</taxon>
        <taxon>Agaricineae</taxon>
        <taxon>Strophariaceae</taxon>
        <taxon>Psilocybe</taxon>
    </lineage>
</organism>
<keyword evidence="5" id="KW-1185">Reference proteome</keyword>
<feature type="compositionally biased region" description="Basic and acidic residues" evidence="1">
    <location>
        <begin position="308"/>
        <end position="318"/>
    </location>
</feature>
<gene>
    <name evidence="4" type="ORF">D9619_005288</name>
    <name evidence="3" type="ORF">D9619_005292</name>
</gene>
<accession>A0A8H5FB10</accession>
<dbReference type="OrthoDB" id="3265199at2759"/>
<feature type="compositionally biased region" description="Polar residues" evidence="1">
    <location>
        <begin position="15"/>
        <end position="25"/>
    </location>
</feature>
<evidence type="ECO:0000259" key="2">
    <source>
        <dbReference type="PROSITE" id="PS50090"/>
    </source>
</evidence>
<feature type="domain" description="Myb-like" evidence="2">
    <location>
        <begin position="88"/>
        <end position="161"/>
    </location>
</feature>